<sequence>MADSTNTVVRGTVITCNGALAGGALRGWKSGPRAVLPGALTIGALCTILQMAYNEAGIIRLRFISSSLKVPTPVTASSPKKPVMERFLDWVGVHQVTDEEYIAKMKATRAKHLARIAELEEQLAADKTKALEKS</sequence>
<feature type="transmembrane region" description="Helical" evidence="2">
    <location>
        <begin position="34"/>
        <end position="53"/>
    </location>
</feature>
<feature type="coiled-coil region" evidence="1">
    <location>
        <begin position="102"/>
        <end position="129"/>
    </location>
</feature>
<keyword evidence="2" id="KW-0812">Transmembrane</keyword>
<name>A0A9P7KGN0_9AGAR</name>
<organism evidence="3 4">
    <name type="scientific">Sphagnurus paluster</name>
    <dbReference type="NCBI Taxonomy" id="117069"/>
    <lineage>
        <taxon>Eukaryota</taxon>
        <taxon>Fungi</taxon>
        <taxon>Dikarya</taxon>
        <taxon>Basidiomycota</taxon>
        <taxon>Agaricomycotina</taxon>
        <taxon>Agaricomycetes</taxon>
        <taxon>Agaricomycetidae</taxon>
        <taxon>Agaricales</taxon>
        <taxon>Tricholomatineae</taxon>
        <taxon>Lyophyllaceae</taxon>
        <taxon>Sphagnurus</taxon>
    </lineage>
</organism>
<comment type="caution">
    <text evidence="3">The sequence shown here is derived from an EMBL/GenBank/DDBJ whole genome shotgun (WGS) entry which is preliminary data.</text>
</comment>
<evidence type="ECO:0000313" key="3">
    <source>
        <dbReference type="EMBL" id="KAG5649723.1"/>
    </source>
</evidence>
<dbReference type="AlphaFoldDB" id="A0A9P7KGN0"/>
<accession>A0A9P7KGN0</accession>
<keyword evidence="2" id="KW-1133">Transmembrane helix</keyword>
<dbReference type="PANTHER" id="PTHR41390">
    <property type="entry name" value="CHROMOSOME 7, WHOLE GENOME SHOTGUN SEQUENCE"/>
    <property type="match status" value="1"/>
</dbReference>
<keyword evidence="4" id="KW-1185">Reference proteome</keyword>
<reference evidence="3" key="2">
    <citation type="submission" date="2021-10" db="EMBL/GenBank/DDBJ databases">
        <title>Phylogenomics reveals ancestral predisposition of the termite-cultivated fungus Termitomyces towards a domesticated lifestyle.</title>
        <authorList>
            <person name="Auxier B."/>
            <person name="Grum-Grzhimaylo A."/>
            <person name="Cardenas M.E."/>
            <person name="Lodge J.D."/>
            <person name="Laessoe T."/>
            <person name="Pedersen O."/>
            <person name="Smith M.E."/>
            <person name="Kuyper T.W."/>
            <person name="Franco-Molano E.A."/>
            <person name="Baroni T.J."/>
            <person name="Aanen D.K."/>
        </authorList>
    </citation>
    <scope>NUCLEOTIDE SEQUENCE</scope>
    <source>
        <strain evidence="3">D49</strain>
    </source>
</reference>
<reference evidence="3" key="1">
    <citation type="submission" date="2021-02" db="EMBL/GenBank/DDBJ databases">
        <authorList>
            <person name="Nieuwenhuis M."/>
            <person name="Van De Peppel L.J.J."/>
        </authorList>
    </citation>
    <scope>NUCLEOTIDE SEQUENCE</scope>
    <source>
        <strain evidence="3">D49</strain>
    </source>
</reference>
<gene>
    <name evidence="3" type="ORF">H0H81_002367</name>
</gene>
<dbReference type="Proteomes" id="UP000717328">
    <property type="component" value="Unassembled WGS sequence"/>
</dbReference>
<proteinExistence type="predicted"/>
<keyword evidence="1" id="KW-0175">Coiled coil</keyword>
<protein>
    <submittedName>
        <fullName evidence="3">Uncharacterized protein</fullName>
    </submittedName>
</protein>
<dbReference type="PANTHER" id="PTHR41390:SF1">
    <property type="entry name" value="NADH-UBIQUINONE OXIDOREDUCTASE 213 KDA SUBUNIT"/>
    <property type="match status" value="1"/>
</dbReference>
<evidence type="ECO:0000256" key="2">
    <source>
        <dbReference type="SAM" id="Phobius"/>
    </source>
</evidence>
<dbReference type="EMBL" id="JABCKI010000757">
    <property type="protein sequence ID" value="KAG5649723.1"/>
    <property type="molecule type" value="Genomic_DNA"/>
</dbReference>
<keyword evidence="2" id="KW-0472">Membrane</keyword>
<evidence type="ECO:0000256" key="1">
    <source>
        <dbReference type="SAM" id="Coils"/>
    </source>
</evidence>
<dbReference type="OrthoDB" id="3366659at2759"/>
<evidence type="ECO:0000313" key="4">
    <source>
        <dbReference type="Proteomes" id="UP000717328"/>
    </source>
</evidence>